<dbReference type="PANTHER" id="PTHR31240">
    <property type="entry name" value="MATERNAL EFFECT EMBRYO ARREST 18"/>
    <property type="match status" value="1"/>
</dbReference>
<dbReference type="CDD" id="cd07187">
    <property type="entry name" value="YvcK_like"/>
    <property type="match status" value="1"/>
</dbReference>
<dbReference type="Proteomes" id="UP001300261">
    <property type="component" value="Unassembled WGS sequence"/>
</dbReference>
<evidence type="ECO:0000313" key="2">
    <source>
        <dbReference type="Proteomes" id="UP001300261"/>
    </source>
</evidence>
<dbReference type="InterPro" id="IPR002882">
    <property type="entry name" value="CofD"/>
</dbReference>
<dbReference type="Gene3D" id="3.40.50.10680">
    <property type="entry name" value="CofD-like domains"/>
    <property type="match status" value="1"/>
</dbReference>
<sequence length="393" mass="42295">MSEVTITRAVRMPDPFRIERFLSNPKLGPRLLFFSGGSALNGVAQRLKRYTHNSIHLVTPFDSGGSSQGLRVAFDMPAIGDLRSRLMALADETVLGHPDVFRLFTHRFAKSAPGTDLAGELDAMIAGTHPLVEAIEVPMRTLIQNQLDRFRAACPESFDLRGASIGNLILAGGYLHQNQQLEPIIFLVSKLVGVQGTVRAVTDDNLHLGAVLENGETVIGQHLLTGKEHPPLTSPIRDLFLNLGLRGRTPARSQIPERNRKLISSADLICYAPGSFHTSLVANLLADGAGRSIAARTVPKVYVPAMGADPEAGGMDLPHRVRTLLAYLRKDAGSDCPVNRLLNLVVADQSVPESEAAEVSALGVAVVRLDLVSEQSAPYYDPAALCDALVSLV</sequence>
<protein>
    <submittedName>
        <fullName evidence="1">GAK system CofD-like protein</fullName>
    </submittedName>
</protein>
<evidence type="ECO:0000313" key="1">
    <source>
        <dbReference type="EMBL" id="MCX2725499.1"/>
    </source>
</evidence>
<dbReference type="InterPro" id="IPR038136">
    <property type="entry name" value="CofD-like_dom_sf"/>
</dbReference>
<comment type="caution">
    <text evidence="1">The sequence shown here is derived from an EMBL/GenBank/DDBJ whole genome shotgun (WGS) entry which is preliminary data.</text>
</comment>
<proteinExistence type="predicted"/>
<dbReference type="Pfam" id="PF01933">
    <property type="entry name" value="CofD"/>
    <property type="match status" value="1"/>
</dbReference>
<accession>A0ABT3R866</accession>
<keyword evidence="2" id="KW-1185">Reference proteome</keyword>
<dbReference type="SUPFAM" id="SSF142338">
    <property type="entry name" value="CofD-like"/>
    <property type="match status" value="1"/>
</dbReference>
<reference evidence="1 2" key="1">
    <citation type="journal article" date="2016" name="Int. J. Syst. Evol. Microbiol.">
        <title>Labrenzia salina sp. nov., isolated from the rhizosphere of the halophyte Arthrocnemum macrostachyum.</title>
        <authorList>
            <person name="Camacho M."/>
            <person name="Redondo-Gomez S."/>
            <person name="Rodriguez-Llorente I."/>
            <person name="Rohde M."/>
            <person name="Sproer C."/>
            <person name="Schumann P."/>
            <person name="Klenk H.P."/>
            <person name="Montero-Calasanz M.D.C."/>
        </authorList>
    </citation>
    <scope>NUCLEOTIDE SEQUENCE [LARGE SCALE GENOMIC DNA]</scope>
    <source>
        <strain evidence="1 2">DSM 29163</strain>
    </source>
</reference>
<dbReference type="InterPro" id="IPR027591">
    <property type="entry name" value="CofD-rel_GAK"/>
</dbReference>
<name>A0ABT3R866_9HYPH</name>
<dbReference type="EMBL" id="JAPEVI010000003">
    <property type="protein sequence ID" value="MCX2725499.1"/>
    <property type="molecule type" value="Genomic_DNA"/>
</dbReference>
<dbReference type="PANTHER" id="PTHR31240:SF0">
    <property type="entry name" value="MATERNAL EFFECT EMBRYO ARREST 18"/>
    <property type="match status" value="1"/>
</dbReference>
<dbReference type="NCBIfam" id="TIGR04357">
    <property type="entry name" value="CofD_rel_GAK"/>
    <property type="match status" value="1"/>
</dbReference>
<dbReference type="RefSeq" id="WP_265966474.1">
    <property type="nucleotide sequence ID" value="NZ_JAPEVI010000003.1"/>
</dbReference>
<organism evidence="1 2">
    <name type="scientific">Roseibium salinum</name>
    <dbReference type="NCBI Taxonomy" id="1604349"/>
    <lineage>
        <taxon>Bacteria</taxon>
        <taxon>Pseudomonadati</taxon>
        <taxon>Pseudomonadota</taxon>
        <taxon>Alphaproteobacteria</taxon>
        <taxon>Hyphomicrobiales</taxon>
        <taxon>Stappiaceae</taxon>
        <taxon>Roseibium</taxon>
    </lineage>
</organism>
<gene>
    <name evidence="1" type="ORF">ON753_24605</name>
</gene>